<sequence length="460" mass="49648">MSYPGYPSQPGGYPPQAGVGHPVRGEVGTPQPGAGGYPQPGAGGYPQPGAGGYPQPGAGGYPQPGAGGYPSMPPGGETANDHIFLYCALRAVPCLQPGGYQGGPAPGQPMPNCPGAPPANPSMPGYGGGFPSTPRAPYVRCHFLHSRTSLKPCVNTGQRGAIKDCPGADPLRDAEVLRKAMKGFGTDEKAIIELLGSRSNKQRVPIVVAYKTTYGKDLKHDLKSELTGNFEKLVLAMLMSPAHYDAFELREAIKVGRTDENCLVEILSSRSNAEIQEINRIYKAEYGKSLEDSIMHDTSGHFRRLLVSLCQASLILFLFLMDVCMCLGTDESQFNAILCARSRSHLQAVFQEYQKMTGKDIEKSICSEMHGDLEHGMVSVVKCIKNAPAFFAERLNKAMKGAGTKDQTLIRIMVSRSEIDMLDIRQEYKKKYGKSLYTDIAGDTSGDYEKLLLKLCGGND</sequence>
<comment type="similarity">
    <text evidence="1 6">Belongs to the annexin family.</text>
</comment>
<keyword evidence="2 6" id="KW-0677">Repeat</keyword>
<evidence type="ECO:0000256" key="2">
    <source>
        <dbReference type="ARBA" id="ARBA00022737"/>
    </source>
</evidence>
<dbReference type="FunFam" id="1.10.220.10:FF:000004">
    <property type="entry name" value="Annexin"/>
    <property type="match status" value="1"/>
</dbReference>
<keyword evidence="4 6" id="KW-0041">Annexin</keyword>
<dbReference type="GO" id="GO:0005509">
    <property type="term" value="F:calcium ion binding"/>
    <property type="evidence" value="ECO:0007669"/>
    <property type="project" value="InterPro"/>
</dbReference>
<dbReference type="GO" id="GO:0005737">
    <property type="term" value="C:cytoplasm"/>
    <property type="evidence" value="ECO:0007669"/>
    <property type="project" value="TreeGrafter"/>
</dbReference>
<dbReference type="GO" id="GO:0032506">
    <property type="term" value="P:cytokinetic process"/>
    <property type="evidence" value="ECO:0007669"/>
    <property type="project" value="TreeGrafter"/>
</dbReference>
<evidence type="ECO:0000256" key="7">
    <source>
        <dbReference type="SAM" id="MobiDB-lite"/>
    </source>
</evidence>
<dbReference type="GO" id="GO:0006909">
    <property type="term" value="P:phagocytosis"/>
    <property type="evidence" value="ECO:0007669"/>
    <property type="project" value="TreeGrafter"/>
</dbReference>
<evidence type="ECO:0000256" key="1">
    <source>
        <dbReference type="ARBA" id="ARBA00007831"/>
    </source>
</evidence>
<dbReference type="GO" id="GO:0005544">
    <property type="term" value="F:calcium-dependent phospholipid binding"/>
    <property type="evidence" value="ECO:0007669"/>
    <property type="project" value="UniProtKB-KW"/>
</dbReference>
<evidence type="ECO:0000313" key="8">
    <source>
        <dbReference type="Ensembl" id="ENSMALP00000000774.1"/>
    </source>
</evidence>
<dbReference type="PROSITE" id="PS51897">
    <property type="entry name" value="ANNEXIN_2"/>
    <property type="match status" value="4"/>
</dbReference>
<dbReference type="Proteomes" id="UP000261600">
    <property type="component" value="Unplaced"/>
</dbReference>
<comment type="domain">
    <text evidence="6">A pair of annexin repeats may form one binding site for calcium and phospholipid.</text>
</comment>
<dbReference type="InterPro" id="IPR037104">
    <property type="entry name" value="Annexin_sf"/>
</dbReference>
<name>A0A3Q3IDA0_MONAL</name>
<dbReference type="AlphaFoldDB" id="A0A3Q3IDA0"/>
<organism evidence="8 9">
    <name type="scientific">Monopterus albus</name>
    <name type="common">Swamp eel</name>
    <dbReference type="NCBI Taxonomy" id="43700"/>
    <lineage>
        <taxon>Eukaryota</taxon>
        <taxon>Metazoa</taxon>
        <taxon>Chordata</taxon>
        <taxon>Craniata</taxon>
        <taxon>Vertebrata</taxon>
        <taxon>Euteleostomi</taxon>
        <taxon>Actinopterygii</taxon>
        <taxon>Neopterygii</taxon>
        <taxon>Teleostei</taxon>
        <taxon>Neoteleostei</taxon>
        <taxon>Acanthomorphata</taxon>
        <taxon>Anabantaria</taxon>
        <taxon>Synbranchiformes</taxon>
        <taxon>Synbranchidae</taxon>
        <taxon>Monopterus</taxon>
    </lineage>
</organism>
<feature type="region of interest" description="Disordered" evidence="7">
    <location>
        <begin position="1"/>
        <end position="74"/>
    </location>
</feature>
<keyword evidence="3 6" id="KW-0106">Calcium</keyword>
<dbReference type="InterPro" id="IPR018252">
    <property type="entry name" value="Annexin_repeat_CS"/>
</dbReference>
<dbReference type="InterPro" id="IPR001464">
    <property type="entry name" value="Annexin"/>
</dbReference>
<feature type="compositionally biased region" description="Low complexity" evidence="7">
    <location>
        <begin position="1"/>
        <end position="16"/>
    </location>
</feature>
<dbReference type="Pfam" id="PF00191">
    <property type="entry name" value="Annexin"/>
    <property type="match status" value="4"/>
</dbReference>
<dbReference type="InterPro" id="IPR018502">
    <property type="entry name" value="Annexin_repeat"/>
</dbReference>
<dbReference type="FunFam" id="1.10.220.10:FF:000002">
    <property type="entry name" value="Annexin"/>
    <property type="match status" value="1"/>
</dbReference>
<evidence type="ECO:0000256" key="5">
    <source>
        <dbReference type="ARBA" id="ARBA00023302"/>
    </source>
</evidence>
<evidence type="ECO:0000256" key="3">
    <source>
        <dbReference type="ARBA" id="ARBA00022837"/>
    </source>
</evidence>
<dbReference type="GO" id="GO:0001786">
    <property type="term" value="F:phosphatidylserine binding"/>
    <property type="evidence" value="ECO:0007669"/>
    <property type="project" value="TreeGrafter"/>
</dbReference>
<evidence type="ECO:0000256" key="4">
    <source>
        <dbReference type="ARBA" id="ARBA00023216"/>
    </source>
</evidence>
<dbReference type="Gene3D" id="1.10.220.10">
    <property type="entry name" value="Annexin"/>
    <property type="match status" value="4"/>
</dbReference>
<evidence type="ECO:0000256" key="6">
    <source>
        <dbReference type="RuleBase" id="RU003540"/>
    </source>
</evidence>
<dbReference type="PRINTS" id="PR00196">
    <property type="entry name" value="ANNEXIN"/>
</dbReference>
<proteinExistence type="inferred from homology"/>
<accession>A0A3Q3IDA0</accession>
<dbReference type="GO" id="GO:0005634">
    <property type="term" value="C:nucleus"/>
    <property type="evidence" value="ECO:0007669"/>
    <property type="project" value="TreeGrafter"/>
</dbReference>
<dbReference type="FunFam" id="1.10.220.10:FF:000001">
    <property type="entry name" value="Annexin"/>
    <property type="match status" value="1"/>
</dbReference>
<keyword evidence="9" id="KW-1185">Reference proteome</keyword>
<feature type="compositionally biased region" description="Gly residues" evidence="7">
    <location>
        <begin position="33"/>
        <end position="68"/>
    </location>
</feature>
<reference evidence="8" key="1">
    <citation type="submission" date="2025-08" db="UniProtKB">
        <authorList>
            <consortium name="Ensembl"/>
        </authorList>
    </citation>
    <scope>IDENTIFICATION</scope>
</reference>
<reference evidence="8" key="2">
    <citation type="submission" date="2025-09" db="UniProtKB">
        <authorList>
            <consortium name="Ensembl"/>
        </authorList>
    </citation>
    <scope>IDENTIFICATION</scope>
</reference>
<dbReference type="GO" id="GO:0005886">
    <property type="term" value="C:plasma membrane"/>
    <property type="evidence" value="ECO:0007669"/>
    <property type="project" value="TreeGrafter"/>
</dbReference>
<dbReference type="FunFam" id="1.10.220.10:FF:000003">
    <property type="entry name" value="Annexin"/>
    <property type="match status" value="1"/>
</dbReference>
<dbReference type="PANTHER" id="PTHR10502">
    <property type="entry name" value="ANNEXIN"/>
    <property type="match status" value="1"/>
</dbReference>
<dbReference type="SUPFAM" id="SSF47874">
    <property type="entry name" value="Annexin"/>
    <property type="match status" value="1"/>
</dbReference>
<dbReference type="GO" id="GO:0012506">
    <property type="term" value="C:vesicle membrane"/>
    <property type="evidence" value="ECO:0007669"/>
    <property type="project" value="TreeGrafter"/>
</dbReference>
<dbReference type="Ensembl" id="ENSMALT00000000811.1">
    <property type="protein sequence ID" value="ENSMALP00000000774.1"/>
    <property type="gene ID" value="ENSMALG00000000523.1"/>
</dbReference>
<dbReference type="PANTHER" id="PTHR10502:SF178">
    <property type="entry name" value="ANNEXIN"/>
    <property type="match status" value="1"/>
</dbReference>
<evidence type="ECO:0000313" key="9">
    <source>
        <dbReference type="Proteomes" id="UP000261600"/>
    </source>
</evidence>
<protein>
    <recommendedName>
        <fullName evidence="6">Annexin</fullName>
    </recommendedName>
</protein>
<keyword evidence="5 6" id="KW-0111">Calcium/phospholipid-binding</keyword>
<dbReference type="PROSITE" id="PS00223">
    <property type="entry name" value="ANNEXIN_1"/>
    <property type="match status" value="2"/>
</dbReference>
<dbReference type="SMART" id="SM00335">
    <property type="entry name" value="ANX"/>
    <property type="match status" value="4"/>
</dbReference>